<feature type="domain" description="Glycosyltransferase subfamily 4-like N-terminal" evidence="2">
    <location>
        <begin position="16"/>
        <end position="175"/>
    </location>
</feature>
<evidence type="ECO:0000313" key="4">
    <source>
        <dbReference type="Proteomes" id="UP000006898"/>
    </source>
</evidence>
<dbReference type="eggNOG" id="COG0438">
    <property type="taxonomic scope" value="Bacteria"/>
</dbReference>
<dbReference type="SUPFAM" id="SSF53756">
    <property type="entry name" value="UDP-Glycosyltransferase/glycogen phosphorylase"/>
    <property type="match status" value="1"/>
</dbReference>
<dbReference type="PANTHER" id="PTHR12526:SF636">
    <property type="entry name" value="BLL3647 PROTEIN"/>
    <property type="match status" value="1"/>
</dbReference>
<dbReference type="InterPro" id="IPR028098">
    <property type="entry name" value="Glyco_trans_4-like_N"/>
</dbReference>
<dbReference type="GO" id="GO:0016757">
    <property type="term" value="F:glycosyltransferase activity"/>
    <property type="evidence" value="ECO:0007669"/>
    <property type="project" value="InterPro"/>
</dbReference>
<dbReference type="Pfam" id="PF13439">
    <property type="entry name" value="Glyco_transf_4"/>
    <property type="match status" value="1"/>
</dbReference>
<feature type="domain" description="Glycosyl transferase family 1" evidence="1">
    <location>
        <begin position="185"/>
        <end position="349"/>
    </location>
</feature>
<keyword evidence="3" id="KW-0808">Transferase</keyword>
<dbReference type="HOGENOM" id="CLU_009583_0_3_0"/>
<dbReference type="PANTHER" id="PTHR12526">
    <property type="entry name" value="GLYCOSYLTRANSFERASE"/>
    <property type="match status" value="1"/>
</dbReference>
<protein>
    <submittedName>
        <fullName evidence="3">Putative Glycosyl transferase group 1</fullName>
    </submittedName>
</protein>
<proteinExistence type="predicted"/>
<dbReference type="Gene3D" id="3.40.50.2000">
    <property type="entry name" value="Glycogen Phosphorylase B"/>
    <property type="match status" value="2"/>
</dbReference>
<dbReference type="Pfam" id="PF00534">
    <property type="entry name" value="Glycos_transf_1"/>
    <property type="match status" value="1"/>
</dbReference>
<dbReference type="EMBL" id="FP565575">
    <property type="protein sequence ID" value="CBE67307.1"/>
    <property type="molecule type" value="Genomic_DNA"/>
</dbReference>
<gene>
    <name evidence="3" type="ORF">DAMO_0203</name>
</gene>
<dbReference type="Proteomes" id="UP000006898">
    <property type="component" value="Chromosome"/>
</dbReference>
<reference evidence="3 4" key="1">
    <citation type="journal article" date="2010" name="Nature">
        <title>Nitrite-driven anaerobic methane oxidation by oxygenic bacteria.</title>
        <authorList>
            <person name="Ettwig K.F."/>
            <person name="Butler M.K."/>
            <person name="Le Paslier D."/>
            <person name="Pelletier E."/>
            <person name="Mangenot S."/>
            <person name="Kuypers M.M.M."/>
            <person name="Schreiber F."/>
            <person name="Dutilh B.E."/>
            <person name="Zedelius J."/>
            <person name="de Beer D."/>
            <person name="Gloerich J."/>
            <person name="Wessels H.J.C.T."/>
            <person name="van Allen T."/>
            <person name="Luesken F."/>
            <person name="Wu M."/>
            <person name="van de Pas-Schoonen K.T."/>
            <person name="Op den Camp H.J.M."/>
            <person name="Janssen-Megens E.M."/>
            <person name="Francoijs K-J."/>
            <person name="Stunnenberg H."/>
            <person name="Weissenbach J."/>
            <person name="Jetten M.S.M."/>
            <person name="Strous M."/>
        </authorList>
    </citation>
    <scope>NUCLEOTIDE SEQUENCE [LARGE SCALE GENOMIC DNA]</scope>
</reference>
<evidence type="ECO:0000259" key="2">
    <source>
        <dbReference type="Pfam" id="PF13439"/>
    </source>
</evidence>
<evidence type="ECO:0000313" key="3">
    <source>
        <dbReference type="EMBL" id="CBE67307.1"/>
    </source>
</evidence>
<sequence length="389" mass="43332">MTRPKILYVVPRLGEGGTEQHLLRLLSHLPTNALEYSFACLRRQGPLLPDFKKLGVSIIEFSTPHTTSGRIRRVIELARFMRREHVTIVETMMGMTSFYGALAAYVARVPVVICNQREMGYRVDTGARRLLLKLQMRYFSTHVITNARAIKESLVRGGYCPERKIAVVYSGIPMDVVVTPLSANAERRRLELSPDDIVVGCVARLVAVKGLDGLVKTIPRVLRHLPRVRFVIVGEGPERAVLERMRQELGIERALRLAGYSADPSEIIACSDICVQPSLSEGLPTAVLEYMRAGKPVVATAVGGIPEAIVDRQSGLLVRPGDLDALSDSIIRLASDPMLRTQMGEQGREIVRRRFDIGQVAKHYELLYHELIRGIGPNFSEWATERFGG</sequence>
<dbReference type="CAZy" id="GT4">
    <property type="family name" value="Glycosyltransferase Family 4"/>
</dbReference>
<accession>D5MIF7</accession>
<evidence type="ECO:0000259" key="1">
    <source>
        <dbReference type="Pfam" id="PF00534"/>
    </source>
</evidence>
<dbReference type="AlphaFoldDB" id="D5MIF7"/>
<organism evidence="3 4">
    <name type="scientific">Methylomirabilis oxygeniifera</name>
    <dbReference type="NCBI Taxonomy" id="671143"/>
    <lineage>
        <taxon>Bacteria</taxon>
        <taxon>Candidatus Methylomirabilota</taxon>
        <taxon>Candidatus Methylomirabilia</taxon>
        <taxon>Candidatus Methylomirabilales</taxon>
        <taxon>Candidatus Methylomirabilaceae</taxon>
        <taxon>Candidatus Methylomirabilis</taxon>
    </lineage>
</organism>
<dbReference type="STRING" id="671143.DAMO_0203"/>
<dbReference type="KEGG" id="mox:DAMO_0203"/>
<dbReference type="InterPro" id="IPR001296">
    <property type="entry name" value="Glyco_trans_1"/>
</dbReference>
<name>D5MIF7_METO1</name>